<evidence type="ECO:0000313" key="8">
    <source>
        <dbReference type="EMBL" id="CBA26578.1"/>
    </source>
</evidence>
<keyword evidence="2" id="KW-0229">DNA integration</keyword>
<dbReference type="PROSITE" id="PS51898">
    <property type="entry name" value="TYR_RECOMBINASE"/>
    <property type="match status" value="1"/>
</dbReference>
<dbReference type="AlphaFoldDB" id="C9Y6T9"/>
<dbReference type="Gene3D" id="1.10.443.10">
    <property type="entry name" value="Intergrase catalytic core"/>
    <property type="match status" value="1"/>
</dbReference>
<dbReference type="InterPro" id="IPR011010">
    <property type="entry name" value="DNA_brk_join_enz"/>
</dbReference>
<evidence type="ECO:0000259" key="6">
    <source>
        <dbReference type="PROSITE" id="PS51898"/>
    </source>
</evidence>
<dbReference type="InterPro" id="IPR002104">
    <property type="entry name" value="Integrase_catalytic"/>
</dbReference>
<dbReference type="InterPro" id="IPR010998">
    <property type="entry name" value="Integrase_recombinase_N"/>
</dbReference>
<dbReference type="SUPFAM" id="SSF56349">
    <property type="entry name" value="DNA breaking-rejoining enzymes"/>
    <property type="match status" value="1"/>
</dbReference>
<dbReference type="GO" id="GO:0003677">
    <property type="term" value="F:DNA binding"/>
    <property type="evidence" value="ECO:0007669"/>
    <property type="project" value="UniProtKB-UniRule"/>
</dbReference>
<comment type="similarity">
    <text evidence="1">Belongs to the 'phage' integrase family.</text>
</comment>
<proteinExistence type="inferred from homology"/>
<dbReference type="PANTHER" id="PTHR30349:SF41">
    <property type="entry name" value="INTEGRASE_RECOMBINASE PROTEIN MJ0367-RELATED"/>
    <property type="match status" value="1"/>
</dbReference>
<dbReference type="Gene3D" id="1.10.150.130">
    <property type="match status" value="1"/>
</dbReference>
<reference evidence="8" key="1">
    <citation type="journal article" date="2010" name="Nature">
        <title>The Dynamic genome of Hydra.</title>
        <authorList>
            <person name="Chapman J.A."/>
            <person name="Kirkness E.F."/>
            <person name="Simakov O."/>
            <person name="Hampson S.E."/>
            <person name="Mitros T."/>
            <person name="Weinmaier T."/>
            <person name="Rattei T."/>
            <person name="Balasubramanian P.G."/>
            <person name="Borman J."/>
            <person name="Busam D."/>
            <person name="Disbennett K."/>
            <person name="Pfannkoch C."/>
            <person name="Sumin N."/>
            <person name="Sutton G."/>
            <person name="Viswanathan L."/>
            <person name="Walenz B."/>
            <person name="Goodstein D.M."/>
            <person name="Hellsten U."/>
            <person name="Kawashima T."/>
            <person name="Prochnik S.E."/>
            <person name="Putnam N.H."/>
            <person name="Shu S."/>
            <person name="Blumberg B."/>
            <person name="Dana C.E."/>
            <person name="Gee L."/>
            <person name="Kibler D.F."/>
            <person name="Law L."/>
            <person name="Lindgens D."/>
            <person name="Martinez D.E."/>
            <person name="Peng J."/>
            <person name="Wigge P.A."/>
            <person name="Bertulat B."/>
            <person name="Guder C."/>
            <person name="Nakamura Y."/>
            <person name="Ozbek S."/>
            <person name="Watanabe H."/>
            <person name="Khalturin K."/>
            <person name="Hemmrich G."/>
            <person name="Franke A."/>
            <person name="Augustin R."/>
            <person name="Fraune S."/>
            <person name="Hayakawa E."/>
            <person name="Hayakawa S."/>
            <person name="Hirose M."/>
            <person name="Hwang J."/>
            <person name="Ikeo K."/>
            <person name="Nishimiya-Fujisawa C."/>
            <person name="Ogura A."/>
            <person name="Takahashi T."/>
            <person name="Steinmetz P.R."/>
            <person name="Zhang X."/>
            <person name="Aufschnaiter R."/>
            <person name="Eder M.K."/>
            <person name="Gorny A.K."/>
            <person name="Salvenmoser W."/>
            <person name="Heimberg A.M."/>
            <person name="Wheeler B.M."/>
            <person name="Peterson K.J."/>
            <person name="Boettger A."/>
            <person name="Tischler P."/>
            <person name="Wolf A."/>
            <person name="Gojobori T."/>
            <person name="Remington K.A."/>
            <person name="Strausberg R.L."/>
            <person name="Venter J."/>
            <person name="Technau U."/>
            <person name="Hobmayer B."/>
            <person name="Bosch T.C."/>
            <person name="Holstein T.W."/>
            <person name="Fujisawa T."/>
            <person name="Bode H.R."/>
            <person name="David C.N."/>
            <person name="Rokhsar D.S."/>
            <person name="Steele R.E."/>
        </authorList>
    </citation>
    <scope>NUCLEOTIDE SEQUENCE</scope>
</reference>
<dbReference type="InterPro" id="IPR046668">
    <property type="entry name" value="DUF6538"/>
</dbReference>
<dbReference type="EMBL" id="FN543101">
    <property type="protein sequence ID" value="CBA26578.1"/>
    <property type="molecule type" value="Genomic_DNA"/>
</dbReference>
<dbReference type="InterPro" id="IPR044068">
    <property type="entry name" value="CB"/>
</dbReference>
<organism evidence="8">
    <name type="scientific">Curvibacter symbiont subsp. Hydra magnipapillata</name>
    <dbReference type="NCBI Taxonomy" id="667019"/>
    <lineage>
        <taxon>Bacteria</taxon>
        <taxon>Pseudomonadati</taxon>
        <taxon>Pseudomonadota</taxon>
        <taxon>Betaproteobacteria</taxon>
        <taxon>Burkholderiales</taxon>
        <taxon>Comamonadaceae</taxon>
        <taxon>Curvibacter</taxon>
    </lineage>
</organism>
<evidence type="ECO:0000256" key="5">
    <source>
        <dbReference type="PROSITE-ProRule" id="PRU01248"/>
    </source>
</evidence>
<name>C9Y6T9_CURXX</name>
<sequence>MRNTYQNRHGTFYIRLKVPKVLLPHVSRPAVIQSLRTKEHRQAYLRSLKISMAFEQWAIDMKKNLGIGDDFRELVVSLPNGVKIDFDLQKQLEKEAYESLIEQFDTPNLSEQPQQTWTPTPLPSVPDWAKRTRLIDIFDSYKAAKAKTFAPATQDGYFPRVKKFIDFYDAKGVIYLDEIRKPHASDYREEVIRLQESPLTVDNYTKTLKGFFDFAIGAGKYTFENPFANMHLVKKSERDKHTDSWIPYTENEIKRLFVENFDAYCKRFKKPDQFFAPLISLSTGMRVDEIAQLRISDIYQDKGIWVFDINDNGEDKEVKTPSSIRKMPLTSGLLKTNFLDYFNLVKGKYGENSLLFPYLVKTASNGYAKNISYNWTQYKKELITVDESQKVFHSLRKNVGAAMVDNLVDLVLRKRILGHSMDGDITHTVYGKEFALENLRNILEEIEWGIDFSKFQFHIKSENVLAGWVNSKAIKQRKKAIKG</sequence>
<dbReference type="PANTHER" id="PTHR30349">
    <property type="entry name" value="PHAGE INTEGRASE-RELATED"/>
    <property type="match status" value="1"/>
</dbReference>
<protein>
    <recommendedName>
        <fullName evidence="9">Integrase</fullName>
    </recommendedName>
</protein>
<gene>
    <name evidence="8" type="ORF">Csp_E36660</name>
</gene>
<dbReference type="PROSITE" id="PS51900">
    <property type="entry name" value="CB"/>
    <property type="match status" value="1"/>
</dbReference>
<evidence type="ECO:0000256" key="2">
    <source>
        <dbReference type="ARBA" id="ARBA00022908"/>
    </source>
</evidence>
<evidence type="ECO:0008006" key="9">
    <source>
        <dbReference type="Google" id="ProtNLM"/>
    </source>
</evidence>
<dbReference type="Pfam" id="PF20172">
    <property type="entry name" value="DUF6538"/>
    <property type="match status" value="1"/>
</dbReference>
<evidence type="ECO:0000256" key="3">
    <source>
        <dbReference type="ARBA" id="ARBA00023125"/>
    </source>
</evidence>
<dbReference type="CDD" id="cd01184">
    <property type="entry name" value="INT_C_like_1"/>
    <property type="match status" value="1"/>
</dbReference>
<dbReference type="InterPro" id="IPR050090">
    <property type="entry name" value="Tyrosine_recombinase_XerCD"/>
</dbReference>
<feature type="domain" description="Core-binding (CB)" evidence="7">
    <location>
        <begin position="129"/>
        <end position="216"/>
    </location>
</feature>
<evidence type="ECO:0000259" key="7">
    <source>
        <dbReference type="PROSITE" id="PS51900"/>
    </source>
</evidence>
<evidence type="ECO:0000256" key="1">
    <source>
        <dbReference type="ARBA" id="ARBA00008857"/>
    </source>
</evidence>
<accession>C9Y6T9</accession>
<feature type="domain" description="Tyr recombinase" evidence="6">
    <location>
        <begin position="243"/>
        <end position="444"/>
    </location>
</feature>
<dbReference type="GO" id="GO:0006310">
    <property type="term" value="P:DNA recombination"/>
    <property type="evidence" value="ECO:0007669"/>
    <property type="project" value="UniProtKB-KW"/>
</dbReference>
<keyword evidence="3 5" id="KW-0238">DNA-binding</keyword>
<dbReference type="Pfam" id="PF00589">
    <property type="entry name" value="Phage_integrase"/>
    <property type="match status" value="1"/>
</dbReference>
<keyword evidence="4" id="KW-0233">DNA recombination</keyword>
<evidence type="ECO:0000256" key="4">
    <source>
        <dbReference type="ARBA" id="ARBA00023172"/>
    </source>
</evidence>
<dbReference type="GO" id="GO:0015074">
    <property type="term" value="P:DNA integration"/>
    <property type="evidence" value="ECO:0007669"/>
    <property type="project" value="UniProtKB-KW"/>
</dbReference>
<dbReference type="InterPro" id="IPR013762">
    <property type="entry name" value="Integrase-like_cat_sf"/>
</dbReference>